<comment type="caution">
    <text evidence="2">The sequence shown here is derived from an EMBL/GenBank/DDBJ whole genome shotgun (WGS) entry which is preliminary data.</text>
</comment>
<name>A0A8J4XV90_CHIOP</name>
<accession>A0A8J4XV90</accession>
<dbReference type="EMBL" id="JACEEZ010020557">
    <property type="protein sequence ID" value="KAG0714403.1"/>
    <property type="molecule type" value="Genomic_DNA"/>
</dbReference>
<protein>
    <submittedName>
        <fullName evidence="2">Uncharacterized protein</fullName>
    </submittedName>
</protein>
<feature type="compositionally biased region" description="Polar residues" evidence="1">
    <location>
        <begin position="28"/>
        <end position="40"/>
    </location>
</feature>
<feature type="compositionally biased region" description="Polar residues" evidence="1">
    <location>
        <begin position="83"/>
        <end position="99"/>
    </location>
</feature>
<evidence type="ECO:0000313" key="2">
    <source>
        <dbReference type="EMBL" id="KAG0714403.1"/>
    </source>
</evidence>
<proteinExistence type="predicted"/>
<dbReference type="AlphaFoldDB" id="A0A8J4XV90"/>
<evidence type="ECO:0000313" key="3">
    <source>
        <dbReference type="Proteomes" id="UP000770661"/>
    </source>
</evidence>
<reference evidence="2" key="1">
    <citation type="submission" date="2020-07" db="EMBL/GenBank/DDBJ databases">
        <title>The High-quality genome of the commercially important snow crab, Chionoecetes opilio.</title>
        <authorList>
            <person name="Jeong J.-H."/>
            <person name="Ryu S."/>
        </authorList>
    </citation>
    <scope>NUCLEOTIDE SEQUENCE</scope>
    <source>
        <strain evidence="2">MADBK_172401_WGS</strain>
        <tissue evidence="2">Digestive gland</tissue>
    </source>
</reference>
<keyword evidence="3" id="KW-1185">Reference proteome</keyword>
<organism evidence="2 3">
    <name type="scientific">Chionoecetes opilio</name>
    <name type="common">Atlantic snow crab</name>
    <name type="synonym">Cancer opilio</name>
    <dbReference type="NCBI Taxonomy" id="41210"/>
    <lineage>
        <taxon>Eukaryota</taxon>
        <taxon>Metazoa</taxon>
        <taxon>Ecdysozoa</taxon>
        <taxon>Arthropoda</taxon>
        <taxon>Crustacea</taxon>
        <taxon>Multicrustacea</taxon>
        <taxon>Malacostraca</taxon>
        <taxon>Eumalacostraca</taxon>
        <taxon>Eucarida</taxon>
        <taxon>Decapoda</taxon>
        <taxon>Pleocyemata</taxon>
        <taxon>Brachyura</taxon>
        <taxon>Eubrachyura</taxon>
        <taxon>Majoidea</taxon>
        <taxon>Majidae</taxon>
        <taxon>Chionoecetes</taxon>
    </lineage>
</organism>
<feature type="region of interest" description="Disordered" evidence="1">
    <location>
        <begin position="28"/>
        <end position="99"/>
    </location>
</feature>
<evidence type="ECO:0000256" key="1">
    <source>
        <dbReference type="SAM" id="MobiDB-lite"/>
    </source>
</evidence>
<gene>
    <name evidence="2" type="ORF">GWK47_014210</name>
</gene>
<sequence length="125" mass="13809">MIPCPSECLCTPLVPRILSALQMRTQVRSVSSDVGNLSQQEKIKRLRKNPKPIHLSAPPRGPGRPSSLGDLFRPRGQDYPKGTSVSFFPTVTSPKNDSSPARVLLLKGKTSYRSSETPMTMLEFQ</sequence>
<dbReference type="Proteomes" id="UP000770661">
    <property type="component" value="Unassembled WGS sequence"/>
</dbReference>